<organism evidence="3 5">
    <name type="scientific">Pseudomonas putida</name>
    <name type="common">Arthrobacter siderocapsulatus</name>
    <dbReference type="NCBI Taxonomy" id="303"/>
    <lineage>
        <taxon>Bacteria</taxon>
        <taxon>Pseudomonadati</taxon>
        <taxon>Pseudomonadota</taxon>
        <taxon>Gammaproteobacteria</taxon>
        <taxon>Pseudomonadales</taxon>
        <taxon>Pseudomonadaceae</taxon>
        <taxon>Pseudomonas</taxon>
    </lineage>
</organism>
<dbReference type="Pfam" id="PF05232">
    <property type="entry name" value="BTP"/>
    <property type="match status" value="2"/>
</dbReference>
<feature type="transmembrane region" description="Helical" evidence="1">
    <location>
        <begin position="112"/>
        <end position="129"/>
    </location>
</feature>
<dbReference type="EMBL" id="AP015029">
    <property type="protein sequence ID" value="BAW23573.1"/>
    <property type="molecule type" value="Genomic_DNA"/>
</dbReference>
<evidence type="ECO:0000259" key="2">
    <source>
        <dbReference type="Pfam" id="PF05232"/>
    </source>
</evidence>
<evidence type="ECO:0000313" key="4">
    <source>
        <dbReference type="EMBL" id="QOC95742.1"/>
    </source>
</evidence>
<sequence>MKTVSFTERLVHAVGYEAFAVLLCAPLLSWVMGKSLATAGALAVTLSVIAMLWNMVYNALIDRWVQTERINWKASGRFVHGLGFEAGLVVWCLPVAAWMLDISLLQAFMVELGFFVIILPYTVLYNWAFDKARHLLMQRRLARSL</sequence>
<reference evidence="3 5" key="1">
    <citation type="submission" date="2015-11" db="EMBL/GenBank/DDBJ databases">
        <title>Complete genome sequencing of a biphenyl-degrading bacterium, Pseudomonas putida KF715 (=NBRC110667).</title>
        <authorList>
            <person name="Suenaga H."/>
            <person name="Fujihara N."/>
            <person name="Watanabe T."/>
            <person name="Hirose J."/>
            <person name="Kimura N."/>
            <person name="Yamazoe A."/>
            <person name="Hosoyama A."/>
            <person name="Shimodaira J."/>
            <person name="Furukawa K."/>
        </authorList>
    </citation>
    <scope>NUCLEOTIDE SEQUENCE [LARGE SCALE GENOMIC DNA]</scope>
    <source>
        <strain evidence="3 5">KF715</strain>
    </source>
</reference>
<keyword evidence="1" id="KW-1133">Transmembrane helix</keyword>
<name>A0A1L7NDQ2_PSEPU</name>
<protein>
    <submittedName>
        <fullName evidence="4">Multidrug/biocide efflux PACE transporter</fullName>
    </submittedName>
    <submittedName>
        <fullName evidence="3">Na(+)-translocating NADH-quinone reductase subunit E</fullName>
    </submittedName>
</protein>
<dbReference type="NCBIfam" id="NF033664">
    <property type="entry name" value="PACE_transport"/>
    <property type="match status" value="1"/>
</dbReference>
<keyword evidence="1" id="KW-0812">Transmembrane</keyword>
<feature type="domain" description="Chlorhexidine efflux transporter" evidence="2">
    <location>
        <begin position="77"/>
        <end position="134"/>
    </location>
</feature>
<evidence type="ECO:0000256" key="1">
    <source>
        <dbReference type="SAM" id="Phobius"/>
    </source>
</evidence>
<evidence type="ECO:0000313" key="3">
    <source>
        <dbReference type="EMBL" id="BAW23573.1"/>
    </source>
</evidence>
<evidence type="ECO:0000313" key="6">
    <source>
        <dbReference type="Proteomes" id="UP000516786"/>
    </source>
</evidence>
<dbReference type="InterPro" id="IPR007896">
    <property type="entry name" value="BTP_bacteria"/>
</dbReference>
<dbReference type="InterPro" id="IPR058208">
    <property type="entry name" value="PACE"/>
</dbReference>
<reference evidence="4 6" key="2">
    <citation type="submission" date="2020-09" db="EMBL/GenBank/DDBJ databases">
        <title>Co-existence of a novel multidrug-resistance efflux pump with carbapenem resistance gene blaVIM-2 in one megaplasmid in Pseudomonas putida.</title>
        <authorList>
            <person name="Peng K."/>
            <person name="Li R."/>
        </authorList>
    </citation>
    <scope>NUCLEOTIDE SEQUENCE [LARGE SCALE GENOMIC DNA]</scope>
    <source>
        <strain evidence="4 6">ZXPA-20</strain>
    </source>
</reference>
<accession>A0A1L7NDQ2</accession>
<proteinExistence type="predicted"/>
<dbReference type="AlphaFoldDB" id="A0A1L7NDQ2"/>
<gene>
    <name evidence="4" type="ORF">ID616_16680</name>
    <name evidence="3" type="ORF">KF715C_ch30000</name>
</gene>
<feature type="transmembrane region" description="Helical" evidence="1">
    <location>
        <begin position="37"/>
        <end position="57"/>
    </location>
</feature>
<keyword evidence="1" id="KW-0472">Membrane</keyword>
<feature type="transmembrane region" description="Helical" evidence="1">
    <location>
        <begin position="12"/>
        <end position="31"/>
    </location>
</feature>
<feature type="transmembrane region" description="Helical" evidence="1">
    <location>
        <begin position="78"/>
        <end position="100"/>
    </location>
</feature>
<dbReference type="NCBIfam" id="NF033665">
    <property type="entry name" value="PACE_efflu_PCE"/>
    <property type="match status" value="1"/>
</dbReference>
<dbReference type="Proteomes" id="UP000218731">
    <property type="component" value="Chromosome 1"/>
</dbReference>
<dbReference type="RefSeq" id="WP_023048341.1">
    <property type="nucleotide sequence ID" value="NZ_AP015029.1"/>
</dbReference>
<feature type="domain" description="Chlorhexidine efflux transporter" evidence="2">
    <location>
        <begin position="5"/>
        <end position="66"/>
    </location>
</feature>
<dbReference type="Proteomes" id="UP000516786">
    <property type="component" value="Chromosome"/>
</dbReference>
<evidence type="ECO:0000313" key="5">
    <source>
        <dbReference type="Proteomes" id="UP000218731"/>
    </source>
</evidence>
<dbReference type="EMBL" id="CP061723">
    <property type="protein sequence ID" value="QOC95742.1"/>
    <property type="molecule type" value="Genomic_DNA"/>
</dbReference>